<gene>
    <name evidence="8" type="ORF">QBC33DRAFT_601754</name>
</gene>
<evidence type="ECO:0000256" key="1">
    <source>
        <dbReference type="ARBA" id="ARBA00004141"/>
    </source>
</evidence>
<accession>A0AAJ0BQP5</accession>
<evidence type="ECO:0000313" key="8">
    <source>
        <dbReference type="EMBL" id="KAK1762287.1"/>
    </source>
</evidence>
<evidence type="ECO:0000259" key="7">
    <source>
        <dbReference type="PROSITE" id="PS50850"/>
    </source>
</evidence>
<evidence type="ECO:0000256" key="3">
    <source>
        <dbReference type="ARBA" id="ARBA00022692"/>
    </source>
</evidence>
<dbReference type="InterPro" id="IPR050360">
    <property type="entry name" value="MFS_Sugar_Transporters"/>
</dbReference>
<dbReference type="GO" id="GO:0016020">
    <property type="term" value="C:membrane"/>
    <property type="evidence" value="ECO:0007669"/>
    <property type="project" value="UniProtKB-SubCell"/>
</dbReference>
<proteinExistence type="inferred from homology"/>
<comment type="subcellular location">
    <subcellularLocation>
        <location evidence="1">Membrane</location>
        <topology evidence="1">Multi-pass membrane protein</topology>
    </subcellularLocation>
</comment>
<evidence type="ECO:0000256" key="4">
    <source>
        <dbReference type="ARBA" id="ARBA00022989"/>
    </source>
</evidence>
<dbReference type="Proteomes" id="UP001244011">
    <property type="component" value="Unassembled WGS sequence"/>
</dbReference>
<sequence>MACIAAAYTLTNLFLLPESPRWLVRRGRTSDAERVWDLLGVKREDREVEPEDAPIQGSAFAIQDPTQPEAKTKKHAGFRDLWKRNVRKQAFPAVFLMGFLQLREIDAYAPMIFQQAGLKSQEASFLASGVSAIVILVTGILATLYADKWGRRTSTLVGGLGLTATMVLISGLYAGQQVVIVTIYIYCVIQATTWAISIKVWAPEIQTQHTRAQATSLASVSFNWVCNFIMAFICPIFLAKSAPSAYLLFGRCTAVGTIVSFFYMVETKGKSLDEIERAFKKRLLAADIMIARPSLPRCQID</sequence>
<dbReference type="GO" id="GO:0005351">
    <property type="term" value="F:carbohydrate:proton symporter activity"/>
    <property type="evidence" value="ECO:0007669"/>
    <property type="project" value="TreeGrafter"/>
</dbReference>
<name>A0AAJ0BQP5_9PEZI</name>
<keyword evidence="9" id="KW-1185">Reference proteome</keyword>
<evidence type="ECO:0000256" key="5">
    <source>
        <dbReference type="ARBA" id="ARBA00023136"/>
    </source>
</evidence>
<protein>
    <submittedName>
        <fullName evidence="8">General substrate transporter</fullName>
    </submittedName>
</protein>
<evidence type="ECO:0000256" key="6">
    <source>
        <dbReference type="SAM" id="Phobius"/>
    </source>
</evidence>
<dbReference type="Gene3D" id="1.20.1250.20">
    <property type="entry name" value="MFS general substrate transporter like domains"/>
    <property type="match status" value="1"/>
</dbReference>
<feature type="transmembrane region" description="Helical" evidence="6">
    <location>
        <begin position="214"/>
        <end position="238"/>
    </location>
</feature>
<reference evidence="8" key="1">
    <citation type="submission" date="2023-06" db="EMBL/GenBank/DDBJ databases">
        <title>Genome-scale phylogeny and comparative genomics of the fungal order Sordariales.</title>
        <authorList>
            <consortium name="Lawrence Berkeley National Laboratory"/>
            <person name="Hensen N."/>
            <person name="Bonometti L."/>
            <person name="Westerberg I."/>
            <person name="Brannstrom I.O."/>
            <person name="Guillou S."/>
            <person name="Cros-Aarteil S."/>
            <person name="Calhoun S."/>
            <person name="Haridas S."/>
            <person name="Kuo A."/>
            <person name="Mondo S."/>
            <person name="Pangilinan J."/>
            <person name="Riley R."/>
            <person name="Labutti K."/>
            <person name="Andreopoulos B."/>
            <person name="Lipzen A."/>
            <person name="Chen C."/>
            <person name="Yanf M."/>
            <person name="Daum C."/>
            <person name="Ng V."/>
            <person name="Clum A."/>
            <person name="Steindorff A."/>
            <person name="Ohm R."/>
            <person name="Martin F."/>
            <person name="Silar P."/>
            <person name="Natvig D."/>
            <person name="Lalanne C."/>
            <person name="Gautier V."/>
            <person name="Ament-Velasquez S.L."/>
            <person name="Kruys A."/>
            <person name="Hutchinson M.I."/>
            <person name="Powell A.J."/>
            <person name="Barry K."/>
            <person name="Miller A.N."/>
            <person name="Grigoriev I.V."/>
            <person name="Debuchy R."/>
            <person name="Gladieux P."/>
            <person name="Thoren M.H."/>
            <person name="Johannesson H."/>
        </authorList>
    </citation>
    <scope>NUCLEOTIDE SEQUENCE</scope>
    <source>
        <strain evidence="8">8032-3</strain>
    </source>
</reference>
<dbReference type="SUPFAM" id="SSF103473">
    <property type="entry name" value="MFS general substrate transporter"/>
    <property type="match status" value="1"/>
</dbReference>
<keyword evidence="5 6" id="KW-0472">Membrane</keyword>
<dbReference type="InterPro" id="IPR036259">
    <property type="entry name" value="MFS_trans_sf"/>
</dbReference>
<comment type="similarity">
    <text evidence="2">Belongs to the major facilitator superfamily. Sugar transporter (TC 2.A.1.1) family.</text>
</comment>
<dbReference type="RefSeq" id="XP_060278500.1">
    <property type="nucleotide sequence ID" value="XM_060432123.1"/>
</dbReference>
<evidence type="ECO:0000313" key="9">
    <source>
        <dbReference type="Proteomes" id="UP001244011"/>
    </source>
</evidence>
<dbReference type="Pfam" id="PF00083">
    <property type="entry name" value="Sugar_tr"/>
    <property type="match status" value="1"/>
</dbReference>
<comment type="caution">
    <text evidence="8">The sequence shown here is derived from an EMBL/GenBank/DDBJ whole genome shotgun (WGS) entry which is preliminary data.</text>
</comment>
<keyword evidence="4 6" id="KW-1133">Transmembrane helix</keyword>
<dbReference type="PANTHER" id="PTHR48022:SF2">
    <property type="entry name" value="PLASTIDIC GLUCOSE TRANSPORTER 4"/>
    <property type="match status" value="1"/>
</dbReference>
<organism evidence="8 9">
    <name type="scientific">Phialemonium atrogriseum</name>
    <dbReference type="NCBI Taxonomy" id="1093897"/>
    <lineage>
        <taxon>Eukaryota</taxon>
        <taxon>Fungi</taxon>
        <taxon>Dikarya</taxon>
        <taxon>Ascomycota</taxon>
        <taxon>Pezizomycotina</taxon>
        <taxon>Sordariomycetes</taxon>
        <taxon>Sordariomycetidae</taxon>
        <taxon>Cephalothecales</taxon>
        <taxon>Cephalothecaceae</taxon>
        <taxon>Phialemonium</taxon>
    </lineage>
</organism>
<dbReference type="PROSITE" id="PS50850">
    <property type="entry name" value="MFS"/>
    <property type="match status" value="1"/>
</dbReference>
<feature type="transmembrane region" description="Helical" evidence="6">
    <location>
        <begin position="244"/>
        <end position="265"/>
    </location>
</feature>
<evidence type="ECO:0000256" key="2">
    <source>
        <dbReference type="ARBA" id="ARBA00010992"/>
    </source>
</evidence>
<dbReference type="InterPro" id="IPR020846">
    <property type="entry name" value="MFS_dom"/>
</dbReference>
<feature type="domain" description="Major facilitator superfamily (MFS) profile" evidence="7">
    <location>
        <begin position="1"/>
        <end position="268"/>
    </location>
</feature>
<keyword evidence="3 6" id="KW-0812">Transmembrane</keyword>
<dbReference type="GeneID" id="85315310"/>
<dbReference type="EMBL" id="MU839039">
    <property type="protein sequence ID" value="KAK1762287.1"/>
    <property type="molecule type" value="Genomic_DNA"/>
</dbReference>
<dbReference type="AlphaFoldDB" id="A0AAJ0BQP5"/>
<feature type="transmembrane region" description="Helical" evidence="6">
    <location>
        <begin position="125"/>
        <end position="144"/>
    </location>
</feature>
<dbReference type="InterPro" id="IPR005828">
    <property type="entry name" value="MFS_sugar_transport-like"/>
</dbReference>
<dbReference type="PANTHER" id="PTHR48022">
    <property type="entry name" value="PLASTIDIC GLUCOSE TRANSPORTER 4"/>
    <property type="match status" value="1"/>
</dbReference>